<organism evidence="2 3">
    <name type="scientific">Pedobacter quisquiliarum</name>
    <dbReference type="NCBI Taxonomy" id="1834438"/>
    <lineage>
        <taxon>Bacteria</taxon>
        <taxon>Pseudomonadati</taxon>
        <taxon>Bacteroidota</taxon>
        <taxon>Sphingobacteriia</taxon>
        <taxon>Sphingobacteriales</taxon>
        <taxon>Sphingobacteriaceae</taxon>
        <taxon>Pedobacter</taxon>
    </lineage>
</organism>
<keyword evidence="3" id="KW-1185">Reference proteome</keyword>
<reference evidence="2" key="1">
    <citation type="journal article" date="2014" name="Int. J. Syst. Evol. Microbiol.">
        <title>Complete genome sequence of Corynebacterium casei LMG S-19264T (=DSM 44701T), isolated from a smear-ripened cheese.</title>
        <authorList>
            <consortium name="US DOE Joint Genome Institute (JGI-PGF)"/>
            <person name="Walter F."/>
            <person name="Albersmeier A."/>
            <person name="Kalinowski J."/>
            <person name="Ruckert C."/>
        </authorList>
    </citation>
    <scope>NUCLEOTIDE SEQUENCE</scope>
    <source>
        <strain evidence="2">CGMCC 1.15343</strain>
    </source>
</reference>
<evidence type="ECO:0008006" key="4">
    <source>
        <dbReference type="Google" id="ProtNLM"/>
    </source>
</evidence>
<evidence type="ECO:0000313" key="2">
    <source>
        <dbReference type="EMBL" id="GGC68346.1"/>
    </source>
</evidence>
<dbReference type="RefSeq" id="WP_188626974.1">
    <property type="nucleotide sequence ID" value="NZ_BMIL01000007.1"/>
</dbReference>
<protein>
    <recommendedName>
        <fullName evidence="4">DUF4377 domain-containing protein</fullName>
    </recommendedName>
</protein>
<dbReference type="AlphaFoldDB" id="A0A916UES6"/>
<accession>A0A916UES6</accession>
<evidence type="ECO:0000256" key="1">
    <source>
        <dbReference type="SAM" id="SignalP"/>
    </source>
</evidence>
<evidence type="ECO:0000313" key="3">
    <source>
        <dbReference type="Proteomes" id="UP000651668"/>
    </source>
</evidence>
<dbReference type="PROSITE" id="PS51257">
    <property type="entry name" value="PROKAR_LIPOPROTEIN"/>
    <property type="match status" value="1"/>
</dbReference>
<dbReference type="EMBL" id="BMIL01000007">
    <property type="protein sequence ID" value="GGC68346.1"/>
    <property type="molecule type" value="Genomic_DNA"/>
</dbReference>
<gene>
    <name evidence="2" type="ORF">GCM10011387_22170</name>
</gene>
<feature type="chain" id="PRO_5037839075" description="DUF4377 domain-containing protein" evidence="1">
    <location>
        <begin position="19"/>
        <end position="214"/>
    </location>
</feature>
<reference evidence="2" key="2">
    <citation type="submission" date="2020-09" db="EMBL/GenBank/DDBJ databases">
        <authorList>
            <person name="Sun Q."/>
            <person name="Zhou Y."/>
        </authorList>
    </citation>
    <scope>NUCLEOTIDE SEQUENCE</scope>
    <source>
        <strain evidence="2">CGMCC 1.15343</strain>
    </source>
</reference>
<feature type="signal peptide" evidence="1">
    <location>
        <begin position="1"/>
        <end position="18"/>
    </location>
</feature>
<keyword evidence="1" id="KW-0732">Signal</keyword>
<comment type="caution">
    <text evidence="2">The sequence shown here is derived from an EMBL/GenBank/DDBJ whole genome shotgun (WGS) entry which is preliminary data.</text>
</comment>
<dbReference type="Proteomes" id="UP000651668">
    <property type="component" value="Unassembled WGS sequence"/>
</dbReference>
<sequence>MMKHVYLLLAVIFLSACAKEDLIGPAKLKNGQEVEVLVSDRYGAVEDPLLLLPSNKPAEMWLGGFSEREPGYTYRVIAKVVKPAEPLQDSPSYWLEFVKVVSKEKVSVTVPFELALIQTIVPGGPFIKLRKEGDRYLMDDKVNLRAANNEVKDQLEEIWAFNNYLSESWKNTNTVPPMIPSSLGKHTWYQKLNLKRVNALSLLNIQICYKKEGR</sequence>
<proteinExistence type="predicted"/>
<name>A0A916UES6_9SPHI</name>